<keyword evidence="5" id="KW-1185">Reference proteome</keyword>
<dbReference type="InterPro" id="IPR002213">
    <property type="entry name" value="UDP_glucos_trans"/>
</dbReference>
<dbReference type="GO" id="GO:0008194">
    <property type="term" value="F:UDP-glycosyltransferase activity"/>
    <property type="evidence" value="ECO:0007669"/>
    <property type="project" value="InterPro"/>
</dbReference>
<keyword evidence="3 4" id="KW-0328">Glycosyltransferase</keyword>
<dbReference type="FunFam" id="3.40.50.2000:FF:000056">
    <property type="entry name" value="Glycosyltransferase"/>
    <property type="match status" value="1"/>
</dbReference>
<dbReference type="PANTHER" id="PTHR48045:SF34">
    <property type="entry name" value="ISOFLAVONE 7-O-GLUCOSYLTRANSFERASE 1-LIKE"/>
    <property type="match status" value="1"/>
</dbReference>
<organism evidence="4 5">
    <name type="scientific">Handroanthus impetiginosus</name>
    <dbReference type="NCBI Taxonomy" id="429701"/>
    <lineage>
        <taxon>Eukaryota</taxon>
        <taxon>Viridiplantae</taxon>
        <taxon>Streptophyta</taxon>
        <taxon>Embryophyta</taxon>
        <taxon>Tracheophyta</taxon>
        <taxon>Spermatophyta</taxon>
        <taxon>Magnoliopsida</taxon>
        <taxon>eudicotyledons</taxon>
        <taxon>Gunneridae</taxon>
        <taxon>Pentapetalae</taxon>
        <taxon>asterids</taxon>
        <taxon>lamiids</taxon>
        <taxon>Lamiales</taxon>
        <taxon>Bignoniaceae</taxon>
        <taxon>Crescentiina</taxon>
        <taxon>Tabebuia alliance</taxon>
        <taxon>Handroanthus</taxon>
    </lineage>
</organism>
<dbReference type="PROSITE" id="PS00375">
    <property type="entry name" value="UDPGT"/>
    <property type="match status" value="1"/>
</dbReference>
<keyword evidence="2 3" id="KW-0808">Transferase</keyword>
<evidence type="ECO:0000313" key="4">
    <source>
        <dbReference type="EMBL" id="PIN10383.1"/>
    </source>
</evidence>
<dbReference type="Proteomes" id="UP000231279">
    <property type="component" value="Unassembled WGS sequence"/>
</dbReference>
<dbReference type="EMBL" id="NKXS01003237">
    <property type="protein sequence ID" value="PIN10383.1"/>
    <property type="molecule type" value="Genomic_DNA"/>
</dbReference>
<reference evidence="5" key="1">
    <citation type="journal article" date="2018" name="Gigascience">
        <title>Genome assembly of the Pink Ipe (Handroanthus impetiginosus, Bignoniaceae), a highly valued, ecologically keystone Neotropical timber forest tree.</title>
        <authorList>
            <person name="Silva-Junior O.B."/>
            <person name="Grattapaglia D."/>
            <person name="Novaes E."/>
            <person name="Collevatti R.G."/>
        </authorList>
    </citation>
    <scope>NUCLEOTIDE SEQUENCE [LARGE SCALE GENOMIC DNA]</scope>
    <source>
        <strain evidence="5">cv. UFG-1</strain>
    </source>
</reference>
<comment type="similarity">
    <text evidence="1 3">Belongs to the UDP-glycosyltransferase family.</text>
</comment>
<proteinExistence type="inferred from homology"/>
<evidence type="ECO:0000313" key="5">
    <source>
        <dbReference type="Proteomes" id="UP000231279"/>
    </source>
</evidence>
<accession>A0A2G9GYN4</accession>
<dbReference type="EC" id="2.4.1.286" evidence="4"/>
<gene>
    <name evidence="4" type="ORF">CDL12_17022</name>
</gene>
<comment type="caution">
    <text evidence="4">The sequence shown here is derived from an EMBL/GenBank/DDBJ whole genome shotgun (WGS) entry which is preliminary data.</text>
</comment>
<dbReference type="GO" id="GO:0102890">
    <property type="term" value="F:chalcone 4'-O-glucosyltransferase activity"/>
    <property type="evidence" value="ECO:0007669"/>
    <property type="project" value="UniProtKB-EC"/>
</dbReference>
<protein>
    <submittedName>
        <fullName evidence="4">Chalcone 4'-O-glucosyltransferase</fullName>
        <ecNumber evidence="4">2.4.1.286</ecNumber>
    </submittedName>
</protein>
<dbReference type="AlphaFoldDB" id="A0A2G9GYN4"/>
<dbReference type="Pfam" id="PF00201">
    <property type="entry name" value="UDPGT"/>
    <property type="match status" value="1"/>
</dbReference>
<evidence type="ECO:0000256" key="1">
    <source>
        <dbReference type="ARBA" id="ARBA00009995"/>
    </source>
</evidence>
<sequence length="175" mass="19203">MALGLENSGSRFLWVVRCSSAAAAGEPELEAVLPEGFLERTKERGLVLMSWAPQMEVLSHGAVGGFVTHCGQSSVFEALSFGVPMIAWPLYAEQKFSRVAIVEEMKVALPLEMTADGFVTAAELEKRVRELMESKRGREIRRRVTEMKYSMAAAVGKGGSSIVSLEKFMETVIRS</sequence>
<dbReference type="InterPro" id="IPR035595">
    <property type="entry name" value="UDP_glycos_trans_CS"/>
</dbReference>
<dbReference type="SUPFAM" id="SSF53756">
    <property type="entry name" value="UDP-Glycosyltransferase/glycogen phosphorylase"/>
    <property type="match status" value="1"/>
</dbReference>
<dbReference type="PANTHER" id="PTHR48045">
    <property type="entry name" value="UDP-GLYCOSYLTRANSFERASE 72B1"/>
    <property type="match status" value="1"/>
</dbReference>
<evidence type="ECO:0000256" key="3">
    <source>
        <dbReference type="RuleBase" id="RU003718"/>
    </source>
</evidence>
<dbReference type="CDD" id="cd03784">
    <property type="entry name" value="GT1_Gtf-like"/>
    <property type="match status" value="1"/>
</dbReference>
<dbReference type="OrthoDB" id="911655at2759"/>
<evidence type="ECO:0000256" key="2">
    <source>
        <dbReference type="ARBA" id="ARBA00022679"/>
    </source>
</evidence>
<name>A0A2G9GYN4_9LAMI</name>
<dbReference type="Gene3D" id="3.40.50.2000">
    <property type="entry name" value="Glycogen Phosphorylase B"/>
    <property type="match status" value="1"/>
</dbReference>